<reference evidence="8" key="1">
    <citation type="submission" date="2016-12" db="EMBL/GenBank/DDBJ databases">
        <title>Comparative genomics of four Isosphaeraceae planctomycetes: a common pool of plasmids and glycoside hydrolase genes.</title>
        <authorList>
            <person name="Ivanova A."/>
        </authorList>
    </citation>
    <scope>NUCLEOTIDE SEQUENCE [LARGE SCALE GENOMIC DNA]</scope>
    <source>
        <strain evidence="8">PX4</strain>
    </source>
</reference>
<dbReference type="InterPro" id="IPR007197">
    <property type="entry name" value="rSAM"/>
</dbReference>
<dbReference type="EC" id="2.-.-.-" evidence="7"/>
<accession>A0A1U7CZ19</accession>
<keyword evidence="3" id="KW-0479">Metal-binding</keyword>
<dbReference type="OrthoDB" id="9782387at2"/>
<dbReference type="PROSITE" id="PS51918">
    <property type="entry name" value="RADICAL_SAM"/>
    <property type="match status" value="1"/>
</dbReference>
<evidence type="ECO:0000256" key="5">
    <source>
        <dbReference type="ARBA" id="ARBA00023014"/>
    </source>
</evidence>
<keyword evidence="2" id="KW-0949">S-adenosyl-L-methionine</keyword>
<comment type="cofactor">
    <cofactor evidence="1">
        <name>[4Fe-4S] cluster</name>
        <dbReference type="ChEBI" id="CHEBI:49883"/>
    </cofactor>
</comment>
<dbReference type="GO" id="GO:0016740">
    <property type="term" value="F:transferase activity"/>
    <property type="evidence" value="ECO:0007669"/>
    <property type="project" value="UniProtKB-KW"/>
</dbReference>
<keyword evidence="4" id="KW-0408">Iron</keyword>
<dbReference type="STRING" id="1387353.BSF38_05767"/>
<proteinExistence type="predicted"/>
<dbReference type="SFLD" id="SFLDS00029">
    <property type="entry name" value="Radical_SAM"/>
    <property type="match status" value="1"/>
</dbReference>
<evidence type="ECO:0000259" key="6">
    <source>
        <dbReference type="PROSITE" id="PS51918"/>
    </source>
</evidence>
<dbReference type="Pfam" id="PF04055">
    <property type="entry name" value="Radical_SAM"/>
    <property type="match status" value="1"/>
</dbReference>
<dbReference type="GO" id="GO:0046872">
    <property type="term" value="F:metal ion binding"/>
    <property type="evidence" value="ECO:0007669"/>
    <property type="project" value="UniProtKB-KW"/>
</dbReference>
<dbReference type="Pfam" id="PF13186">
    <property type="entry name" value="SPASM"/>
    <property type="match status" value="1"/>
</dbReference>
<dbReference type="Proteomes" id="UP000186309">
    <property type="component" value="Chromosome"/>
</dbReference>
<evidence type="ECO:0000313" key="8">
    <source>
        <dbReference type="Proteomes" id="UP000186309"/>
    </source>
</evidence>
<protein>
    <submittedName>
        <fullName evidence="7">Mycofactocin radical SAM maturase MftC</fullName>
        <ecNumber evidence="7">2.-.-.-</ecNumber>
    </submittedName>
</protein>
<evidence type="ECO:0000256" key="1">
    <source>
        <dbReference type="ARBA" id="ARBA00001966"/>
    </source>
</evidence>
<evidence type="ECO:0000256" key="4">
    <source>
        <dbReference type="ARBA" id="ARBA00023004"/>
    </source>
</evidence>
<dbReference type="PANTHER" id="PTHR11228:SF7">
    <property type="entry name" value="PQQA PEPTIDE CYCLASE"/>
    <property type="match status" value="1"/>
</dbReference>
<dbReference type="PANTHER" id="PTHR11228">
    <property type="entry name" value="RADICAL SAM DOMAIN PROTEIN"/>
    <property type="match status" value="1"/>
</dbReference>
<dbReference type="SUPFAM" id="SSF102114">
    <property type="entry name" value="Radical SAM enzymes"/>
    <property type="match status" value="1"/>
</dbReference>
<dbReference type="InterPro" id="IPR050377">
    <property type="entry name" value="Radical_SAM_PqqE_MftC-like"/>
</dbReference>
<evidence type="ECO:0000256" key="2">
    <source>
        <dbReference type="ARBA" id="ARBA00022691"/>
    </source>
</evidence>
<dbReference type="InterPro" id="IPR023885">
    <property type="entry name" value="4Fe4S-binding_SPASM_dom"/>
</dbReference>
<dbReference type="InterPro" id="IPR058240">
    <property type="entry name" value="rSAM_sf"/>
</dbReference>
<dbReference type="SFLD" id="SFLDG01067">
    <property type="entry name" value="SPASM/twitch_domain_containing"/>
    <property type="match status" value="1"/>
</dbReference>
<gene>
    <name evidence="7" type="primary">mftC_2</name>
    <name evidence="7" type="ORF">BSF38_05767</name>
</gene>
<evidence type="ECO:0000256" key="3">
    <source>
        <dbReference type="ARBA" id="ARBA00022723"/>
    </source>
</evidence>
<dbReference type="RefSeq" id="WP_076350442.1">
    <property type="nucleotide sequence ID" value="NZ_CP019082.1"/>
</dbReference>
<dbReference type="CDD" id="cd01335">
    <property type="entry name" value="Radical_SAM"/>
    <property type="match status" value="1"/>
</dbReference>
<dbReference type="AlphaFoldDB" id="A0A1U7CZ19"/>
<dbReference type="CDD" id="cd21109">
    <property type="entry name" value="SPASM"/>
    <property type="match status" value="1"/>
</dbReference>
<dbReference type="EMBL" id="CP019082">
    <property type="protein sequence ID" value="APW64175.1"/>
    <property type="molecule type" value="Genomic_DNA"/>
</dbReference>
<dbReference type="KEGG" id="pbor:BSF38_05767"/>
<organism evidence="7 8">
    <name type="scientific">Paludisphaera borealis</name>
    <dbReference type="NCBI Taxonomy" id="1387353"/>
    <lineage>
        <taxon>Bacteria</taxon>
        <taxon>Pseudomonadati</taxon>
        <taxon>Planctomycetota</taxon>
        <taxon>Planctomycetia</taxon>
        <taxon>Isosphaerales</taxon>
        <taxon>Isosphaeraceae</taxon>
        <taxon>Paludisphaera</taxon>
    </lineage>
</organism>
<evidence type="ECO:0000313" key="7">
    <source>
        <dbReference type="EMBL" id="APW64175.1"/>
    </source>
</evidence>
<keyword evidence="7" id="KW-0808">Transferase</keyword>
<keyword evidence="5" id="KW-0411">Iron-sulfur</keyword>
<dbReference type="InterPro" id="IPR013785">
    <property type="entry name" value="Aldolase_TIM"/>
</dbReference>
<dbReference type="Gene3D" id="3.20.20.70">
    <property type="entry name" value="Aldolase class I"/>
    <property type="match status" value="1"/>
</dbReference>
<name>A0A1U7CZ19_9BACT</name>
<feature type="domain" description="Radical SAM core" evidence="6">
    <location>
        <begin position="30"/>
        <end position="254"/>
    </location>
</feature>
<dbReference type="GO" id="GO:0051536">
    <property type="term" value="F:iron-sulfur cluster binding"/>
    <property type="evidence" value="ECO:0007669"/>
    <property type="project" value="UniProtKB-KW"/>
</dbReference>
<keyword evidence="8" id="KW-1185">Reference proteome</keyword>
<sequence length="376" mass="41814">MDLALIGRLGMQQLSSHFFETIYIKSGVDLTRPTEVRASLTTRCNYKCLHCGCWRESHGPEMSIEQWKNGLASVKEFIGRYRIQFAGGEPFVKKGFLDLLEFCRAEAIDFGVITNGSAFTNDRIVARFVSALPMKVEISVDGPTPEIHDRLRGVPGSLEAIEAGIRNLRRARREAGASFPIRIKPTLNSVNFRAMPDLVNWAVDQGATSIDIEPNREWTDESKAELWLSPEETVELESIVTELLRMKADGLPIETSEHRLLSMPDHFRRRKVASEVGVCRIGLRVFSINPRGAVTSCFAHLPLGDLTRQSAREIWTEAAAREVRRRTVACDRGCPYGCLSSKPIVHTIKRGLMVFAGKANHDDGPTTTAKPAGLPA</sequence>